<dbReference type="InterPro" id="IPR050091">
    <property type="entry name" value="PKS_NRPS_Biosynth_Enz"/>
</dbReference>
<feature type="domain" description="Ketoreductase" evidence="4">
    <location>
        <begin position="71"/>
        <end position="251"/>
    </location>
</feature>
<evidence type="ECO:0000256" key="1">
    <source>
        <dbReference type="ARBA" id="ARBA00022679"/>
    </source>
</evidence>
<keyword evidence="1" id="KW-0808">Transferase</keyword>
<keyword evidence="2" id="KW-0511">Multifunctional enzyme</keyword>
<evidence type="ECO:0000256" key="3">
    <source>
        <dbReference type="SAM" id="MobiDB-lite"/>
    </source>
</evidence>
<dbReference type="PANTHER" id="PTHR43775:SF51">
    <property type="entry name" value="INACTIVE PHENOLPHTHIOCEROL SYNTHESIS POLYKETIDE SYNTHASE TYPE I PKS1-RELATED"/>
    <property type="match status" value="1"/>
</dbReference>
<name>D9XDI4_STRVT</name>
<accession>D9XDI4</accession>
<dbReference type="Gene3D" id="3.40.50.720">
    <property type="entry name" value="NAD(P)-binding Rossmann-like Domain"/>
    <property type="match status" value="1"/>
</dbReference>
<dbReference type="AlphaFoldDB" id="D9XDI4"/>
<dbReference type="InterPro" id="IPR057326">
    <property type="entry name" value="KR_dom"/>
</dbReference>
<dbReference type="eggNOG" id="COG1028">
    <property type="taxonomic scope" value="Bacteria"/>
</dbReference>
<dbReference type="Pfam" id="PF08659">
    <property type="entry name" value="KR"/>
    <property type="match status" value="1"/>
</dbReference>
<dbReference type="EMBL" id="GG657757">
    <property type="protein sequence ID" value="EFL30363.1"/>
    <property type="molecule type" value="Genomic_DNA"/>
</dbReference>
<feature type="non-terminal residue" evidence="5">
    <location>
        <position position="317"/>
    </location>
</feature>
<dbReference type="Proteomes" id="UP000004184">
    <property type="component" value="Unassembled WGS sequence"/>
</dbReference>
<proteinExistence type="predicted"/>
<protein>
    <submittedName>
        <fullName evidence="5">Polyketide synthase I protein</fullName>
    </submittedName>
</protein>
<sequence>MDGAPSGALLNAVLASGEPQAALRDDTVLLPRLHRTTPQDLEVRTAGHTPADTATTGDATTGDAPAFGAQGTVLVTGAGGALAAQVTRHLVTGHGVTRLLLLDRRDEESWLDPELPARLRESGAEVTVARCDAADRDALAAVLAGVPEEHPLTAVVHLAGIVRNALLPTLAPDELTAVLRAKADAAWHLHDLTRERNLSVFVLFSSHTGVIGGPGQANYAAAGAFLDGLAHHRAAHGLPATSVAWGLWDVDGGINADLDERDRNRYRREGFRPVAPDEGARLLDAALRMDAPALVGLPVEPAVLRAGGLVSAVLSTL</sequence>
<feature type="compositionally biased region" description="Low complexity" evidence="3">
    <location>
        <begin position="46"/>
        <end position="59"/>
    </location>
</feature>
<evidence type="ECO:0000256" key="2">
    <source>
        <dbReference type="ARBA" id="ARBA00023268"/>
    </source>
</evidence>
<dbReference type="HOGENOM" id="CLU_878599_0_0_11"/>
<dbReference type="GO" id="GO:0006633">
    <property type="term" value="P:fatty acid biosynthetic process"/>
    <property type="evidence" value="ECO:0007669"/>
    <property type="project" value="TreeGrafter"/>
</dbReference>
<organism evidence="5 6">
    <name type="scientific">Streptomyces viridochromogenes (strain DSM 40736 / JCM 4977 / BCRC 1201 / Tue 494)</name>
    <dbReference type="NCBI Taxonomy" id="591159"/>
    <lineage>
        <taxon>Bacteria</taxon>
        <taxon>Bacillati</taxon>
        <taxon>Actinomycetota</taxon>
        <taxon>Actinomycetes</taxon>
        <taxon>Kitasatosporales</taxon>
        <taxon>Streptomycetaceae</taxon>
        <taxon>Streptomyces</taxon>
    </lineage>
</organism>
<dbReference type="InterPro" id="IPR013968">
    <property type="entry name" value="PKS_KR"/>
</dbReference>
<dbReference type="STRING" id="591159.SSQG_00881"/>
<feature type="region of interest" description="Disordered" evidence="3">
    <location>
        <begin position="35"/>
        <end position="59"/>
    </location>
</feature>
<evidence type="ECO:0000259" key="4">
    <source>
        <dbReference type="SMART" id="SM00822"/>
    </source>
</evidence>
<gene>
    <name evidence="5" type="ORF">SSQG_00881</name>
</gene>
<dbReference type="SMART" id="SM00822">
    <property type="entry name" value="PKS_KR"/>
    <property type="match status" value="1"/>
</dbReference>
<keyword evidence="6" id="KW-1185">Reference proteome</keyword>
<evidence type="ECO:0000313" key="5">
    <source>
        <dbReference type="EMBL" id="EFL30363.1"/>
    </source>
</evidence>
<reference evidence="6" key="1">
    <citation type="submission" date="2009-02" db="EMBL/GenBank/DDBJ databases">
        <title>Annotation of Streptomyces viridochromogenes strain DSM 40736.</title>
        <authorList>
            <consortium name="The Broad Institute Genome Sequencing Platform"/>
            <consortium name="Broad Institute Microbial Sequencing Center"/>
            <person name="Fischbach M."/>
            <person name="Godfrey P."/>
            <person name="Ward D."/>
            <person name="Young S."/>
            <person name="Zeng Q."/>
            <person name="Koehrsen M."/>
            <person name="Alvarado L."/>
            <person name="Berlin A.M."/>
            <person name="Bochicchio J."/>
            <person name="Borenstein D."/>
            <person name="Chapman S.B."/>
            <person name="Chen Z."/>
            <person name="Engels R."/>
            <person name="Freedman E."/>
            <person name="Gellesch M."/>
            <person name="Goldberg J."/>
            <person name="Griggs A."/>
            <person name="Gujja S."/>
            <person name="Heilman E.R."/>
            <person name="Heiman D.I."/>
            <person name="Hepburn T.A."/>
            <person name="Howarth C."/>
            <person name="Jen D."/>
            <person name="Larson L."/>
            <person name="Lewis B."/>
            <person name="Mehta T."/>
            <person name="Park D."/>
            <person name="Pearson M."/>
            <person name="Richards J."/>
            <person name="Roberts A."/>
            <person name="Saif S."/>
            <person name="Shea T.D."/>
            <person name="Shenoy N."/>
            <person name="Sisk P."/>
            <person name="Stolte C."/>
            <person name="Sykes S.N."/>
            <person name="Thomson T."/>
            <person name="Walk T."/>
            <person name="White J."/>
            <person name="Yandava C."/>
            <person name="Straight P."/>
            <person name="Clardy J."/>
            <person name="Hung D."/>
            <person name="Kolter R."/>
            <person name="Mekalanos J."/>
            <person name="Walker S."/>
            <person name="Walsh C.T."/>
            <person name="Wieland-Brown L.C."/>
            <person name="Haas B."/>
            <person name="Nusbaum C."/>
            <person name="Birren B."/>
        </authorList>
    </citation>
    <scope>NUCLEOTIDE SEQUENCE [LARGE SCALE GENOMIC DNA]</scope>
    <source>
        <strain evidence="6">DSM 40736 / JCM 4977 / BCRC 1201 / Tue 494</strain>
    </source>
</reference>
<dbReference type="GO" id="GO:0004312">
    <property type="term" value="F:fatty acid synthase activity"/>
    <property type="evidence" value="ECO:0007669"/>
    <property type="project" value="TreeGrafter"/>
</dbReference>
<dbReference type="CDD" id="cd08956">
    <property type="entry name" value="KR_3_FAS_SDR_x"/>
    <property type="match status" value="1"/>
</dbReference>
<dbReference type="SUPFAM" id="SSF51735">
    <property type="entry name" value="NAD(P)-binding Rossmann-fold domains"/>
    <property type="match status" value="1"/>
</dbReference>
<evidence type="ECO:0000313" key="6">
    <source>
        <dbReference type="Proteomes" id="UP000004184"/>
    </source>
</evidence>
<dbReference type="InterPro" id="IPR036291">
    <property type="entry name" value="NAD(P)-bd_dom_sf"/>
</dbReference>
<dbReference type="PANTHER" id="PTHR43775">
    <property type="entry name" value="FATTY ACID SYNTHASE"/>
    <property type="match status" value="1"/>
</dbReference>